<name>A0A4Y3WAX1_NITWI</name>
<dbReference type="InterPro" id="IPR032623">
    <property type="entry name" value="FecR_N"/>
</dbReference>
<reference evidence="4 5" key="1">
    <citation type="submission" date="2019-06" db="EMBL/GenBank/DDBJ databases">
        <title>Whole genome shotgun sequence of Nitrobacter winogradskyi NBRC 14297.</title>
        <authorList>
            <person name="Hosoyama A."/>
            <person name="Uohara A."/>
            <person name="Ohji S."/>
            <person name="Ichikawa N."/>
        </authorList>
    </citation>
    <scope>NUCLEOTIDE SEQUENCE [LARGE SCALE GENOMIC DNA]</scope>
    <source>
        <strain evidence="4 5">NBRC 14297</strain>
    </source>
</reference>
<dbReference type="InterPro" id="IPR012373">
    <property type="entry name" value="Ferrdict_sens_TM"/>
</dbReference>
<dbReference type="Pfam" id="PF04773">
    <property type="entry name" value="FecR"/>
    <property type="match status" value="1"/>
</dbReference>
<dbReference type="Pfam" id="PF16220">
    <property type="entry name" value="DUF4880"/>
    <property type="match status" value="1"/>
</dbReference>
<evidence type="ECO:0000313" key="5">
    <source>
        <dbReference type="Proteomes" id="UP000318825"/>
    </source>
</evidence>
<organism evidence="4 5">
    <name type="scientific">Nitrobacter winogradskyi</name>
    <name type="common">Nitrobacter agilis</name>
    <dbReference type="NCBI Taxonomy" id="913"/>
    <lineage>
        <taxon>Bacteria</taxon>
        <taxon>Pseudomonadati</taxon>
        <taxon>Pseudomonadota</taxon>
        <taxon>Alphaproteobacteria</taxon>
        <taxon>Hyphomicrobiales</taxon>
        <taxon>Nitrobacteraceae</taxon>
        <taxon>Nitrobacter</taxon>
    </lineage>
</organism>
<dbReference type="InterPro" id="IPR006860">
    <property type="entry name" value="FecR"/>
</dbReference>
<evidence type="ECO:0000259" key="2">
    <source>
        <dbReference type="Pfam" id="PF16220"/>
    </source>
</evidence>
<feature type="domain" description="Protein FecR C-terminal" evidence="3">
    <location>
        <begin position="246"/>
        <end position="304"/>
    </location>
</feature>
<dbReference type="PANTHER" id="PTHR30273:SF2">
    <property type="entry name" value="PROTEIN FECR"/>
    <property type="match status" value="1"/>
</dbReference>
<feature type="domain" description="FecR N-terminal" evidence="2">
    <location>
        <begin position="11"/>
        <end position="50"/>
    </location>
</feature>
<dbReference type="EMBL" id="BJNF01000041">
    <property type="protein sequence ID" value="GEC15755.1"/>
    <property type="molecule type" value="Genomic_DNA"/>
</dbReference>
<dbReference type="GO" id="GO:0016989">
    <property type="term" value="F:sigma factor antagonist activity"/>
    <property type="evidence" value="ECO:0007669"/>
    <property type="project" value="TreeGrafter"/>
</dbReference>
<accession>A0A4Y3WAX1</accession>
<evidence type="ECO:0000313" key="4">
    <source>
        <dbReference type="EMBL" id="GEC15755.1"/>
    </source>
</evidence>
<feature type="domain" description="FecR protein" evidence="1">
    <location>
        <begin position="111"/>
        <end position="201"/>
    </location>
</feature>
<dbReference type="PANTHER" id="PTHR30273">
    <property type="entry name" value="PERIPLASMIC SIGNAL SENSOR AND SIGMA FACTOR ACTIVATOR FECR-RELATED"/>
    <property type="match status" value="1"/>
</dbReference>
<dbReference type="Gene3D" id="2.60.120.1440">
    <property type="match status" value="1"/>
</dbReference>
<comment type="caution">
    <text evidence="4">The sequence shown here is derived from an EMBL/GenBank/DDBJ whole genome shotgun (WGS) entry which is preliminary data.</text>
</comment>
<evidence type="ECO:0000259" key="1">
    <source>
        <dbReference type="Pfam" id="PF04773"/>
    </source>
</evidence>
<dbReference type="AlphaFoldDB" id="A0A4Y3WAX1"/>
<dbReference type="Proteomes" id="UP000318825">
    <property type="component" value="Unassembled WGS sequence"/>
</dbReference>
<evidence type="ECO:0000259" key="3">
    <source>
        <dbReference type="Pfam" id="PF16344"/>
    </source>
</evidence>
<proteinExistence type="predicted"/>
<gene>
    <name evidence="4" type="ORF">NWI01_16470</name>
</gene>
<dbReference type="RefSeq" id="WP_181410415.1">
    <property type="nucleotide sequence ID" value="NZ_BJNF01000041.1"/>
</dbReference>
<dbReference type="Pfam" id="PF16344">
    <property type="entry name" value="FecR_C"/>
    <property type="match status" value="1"/>
</dbReference>
<sequence length="317" mass="34086">MEHGDKTSILDEAAEWYIRRDGGMLSATERAEFERWISDPVNRAAYAEIDATWREVAVLPRPAIASAHLSSSRRSLWRGIRQQALAAAAAVLVIFGAGYSLDLPMRLQADAYTGTGETRTVTLSDGSSAVLNTASAIAIDYSPGVRRIRLLRGEALFTVAKDASRPFLVDADAGEARALGTAFAVRREDEGVSVTVLESRVGVSYLAGRSPVVELSPGETVRYSSAGVGAVRSVDAGAETAWQRGKLIFVDKPLGEVIAELNRYHSGRIQITDSSISSHPVSGVFDMRNPVGVLDAIEGTLGLHSTRLTNLLILLHR</sequence>
<dbReference type="InterPro" id="IPR032508">
    <property type="entry name" value="FecR_C"/>
</dbReference>
<dbReference type="Gene3D" id="3.55.50.30">
    <property type="match status" value="1"/>
</dbReference>
<dbReference type="PIRSF" id="PIRSF018266">
    <property type="entry name" value="FecR"/>
    <property type="match status" value="1"/>
</dbReference>
<protein>
    <submittedName>
        <fullName evidence="4">Sensor</fullName>
    </submittedName>
</protein>